<organism evidence="2 3">
    <name type="scientific">Stella humosa</name>
    <dbReference type="NCBI Taxonomy" id="94"/>
    <lineage>
        <taxon>Bacteria</taxon>
        <taxon>Pseudomonadati</taxon>
        <taxon>Pseudomonadota</taxon>
        <taxon>Alphaproteobacteria</taxon>
        <taxon>Rhodospirillales</taxon>
        <taxon>Stellaceae</taxon>
        <taxon>Stella</taxon>
    </lineage>
</organism>
<evidence type="ECO:0000259" key="1">
    <source>
        <dbReference type="Pfam" id="PF13441"/>
    </source>
</evidence>
<gene>
    <name evidence="2" type="ORF">EDC65_0346</name>
</gene>
<dbReference type="InterPro" id="IPR027367">
    <property type="entry name" value="Gly-zipper_YMGG"/>
</dbReference>
<feature type="domain" description="YMGG-like Gly-zipper" evidence="1">
    <location>
        <begin position="31"/>
        <end position="70"/>
    </location>
</feature>
<dbReference type="Proteomes" id="UP000278222">
    <property type="component" value="Unassembled WGS sequence"/>
</dbReference>
<dbReference type="EMBL" id="RJKX01000011">
    <property type="protein sequence ID" value="ROQ01169.1"/>
    <property type="molecule type" value="Genomic_DNA"/>
</dbReference>
<dbReference type="RefSeq" id="WP_123687963.1">
    <property type="nucleotide sequence ID" value="NZ_AP019700.1"/>
</dbReference>
<reference evidence="2 3" key="1">
    <citation type="submission" date="2018-11" db="EMBL/GenBank/DDBJ databases">
        <title>Genomic Encyclopedia of Type Strains, Phase IV (KMG-IV): sequencing the most valuable type-strain genomes for metagenomic binning, comparative biology and taxonomic classification.</title>
        <authorList>
            <person name="Goeker M."/>
        </authorList>
    </citation>
    <scope>NUCLEOTIDE SEQUENCE [LARGE SCALE GENOMIC DNA]</scope>
    <source>
        <strain evidence="2 3">DSM 5900</strain>
    </source>
</reference>
<accession>A0A3N1MD04</accession>
<dbReference type="Pfam" id="PF13441">
    <property type="entry name" value="Gly-zipper_YMGG"/>
    <property type="match status" value="1"/>
</dbReference>
<dbReference type="PROSITE" id="PS51257">
    <property type="entry name" value="PROKAR_LIPOPROTEIN"/>
    <property type="match status" value="1"/>
</dbReference>
<evidence type="ECO:0000313" key="2">
    <source>
        <dbReference type="EMBL" id="ROQ01169.1"/>
    </source>
</evidence>
<evidence type="ECO:0000313" key="3">
    <source>
        <dbReference type="Proteomes" id="UP000278222"/>
    </source>
</evidence>
<proteinExistence type="predicted"/>
<protein>
    <recommendedName>
        <fullName evidence="1">YMGG-like Gly-zipper domain-containing protein</fullName>
    </recommendedName>
</protein>
<comment type="caution">
    <text evidence="2">The sequence shown here is derived from an EMBL/GenBank/DDBJ whole genome shotgun (WGS) entry which is preliminary data.</text>
</comment>
<keyword evidence="3" id="KW-1185">Reference proteome</keyword>
<dbReference type="AlphaFoldDB" id="A0A3N1MD04"/>
<sequence>MTNAIRTVGTVLFAGLLVAGCAGMSPTEQRVLSGGAIGAGGGAVIGAIGGNAGLGAVLGGAAGLAGGYLWDQHKQAEADAYYRGYNDRRAPPRRRY</sequence>
<name>A0A3N1MD04_9PROT</name>